<evidence type="ECO:0000313" key="2">
    <source>
        <dbReference type="EMBL" id="GEO96405.1"/>
    </source>
</evidence>
<proteinExistence type="predicted"/>
<dbReference type="Proteomes" id="UP000321103">
    <property type="component" value="Unassembled WGS sequence"/>
</dbReference>
<dbReference type="Pfam" id="PF03090">
    <property type="entry name" value="Replicase"/>
    <property type="match status" value="1"/>
</dbReference>
<feature type="region of interest" description="Disordered" evidence="1">
    <location>
        <begin position="262"/>
        <end position="299"/>
    </location>
</feature>
<sequence>MPPRQETSPASRWITHHRLTYFRAGYTKHQALPNNGQSVVEFPYVQINPADNINFLVVDVDRCDALMLLMHPAVPPATWIIHKPESGHAQAGWAIDPVFVGRGHRPGPKQYADSVLRSLTRLVYGDENFTRFLVQNPSARNPVGKVYWGNRATPWHLGELMDHMKSYVDPFHDEILDGPAVSAWQPTPDRAKQSRVVQQAIANTSGRNCSLFRKTLRWLWTRWLGEEREPHEPDALAYARTLNRDLEHPLPDKEVRALSASACRQARKGNGRPRTSSHGGKKNQFLSRKGRVGGKATSEAKAEAAAANAATGRTVRSAMTDAKALKAQALHLAGESKQAIAELMRASVKTVGRWLARAVEGAETITPPVASRMSRQEQPGALPSDQSESAEWGHSASIPADTGAVPDPESAETPAEPTLRMDEGAIYRSPEVLPPIRPSEPRVWATLQRAIGRPPRARPH</sequence>
<dbReference type="AlphaFoldDB" id="A0A512IFC6"/>
<dbReference type="InterPro" id="IPR004322">
    <property type="entry name" value="Plasmid_replicase_bac"/>
</dbReference>
<dbReference type="STRING" id="388357.GCA_001580365_03662"/>
<reference evidence="2 3" key="1">
    <citation type="submission" date="2019-07" db="EMBL/GenBank/DDBJ databases">
        <title>Whole genome shotgun sequence of Kocuria turfanensis NBRC 107627.</title>
        <authorList>
            <person name="Hosoyama A."/>
            <person name="Uohara A."/>
            <person name="Ohji S."/>
            <person name="Ichikawa N."/>
        </authorList>
    </citation>
    <scope>NUCLEOTIDE SEQUENCE [LARGE SCALE GENOMIC DNA]</scope>
    <source>
        <strain evidence="2 3">NBRC 107627</strain>
    </source>
</reference>
<evidence type="ECO:0000256" key="1">
    <source>
        <dbReference type="SAM" id="MobiDB-lite"/>
    </source>
</evidence>
<dbReference type="EMBL" id="BJZS01000087">
    <property type="protein sequence ID" value="GEO96405.1"/>
    <property type="molecule type" value="Genomic_DNA"/>
</dbReference>
<name>A0A512IFC6_9MICC</name>
<organism evidence="2 3">
    <name type="scientific">Kocuria turfanensis</name>
    <dbReference type="NCBI Taxonomy" id="388357"/>
    <lineage>
        <taxon>Bacteria</taxon>
        <taxon>Bacillati</taxon>
        <taxon>Actinomycetota</taxon>
        <taxon>Actinomycetes</taxon>
        <taxon>Micrococcales</taxon>
        <taxon>Micrococcaceae</taxon>
        <taxon>Kocuria</taxon>
    </lineage>
</organism>
<keyword evidence="3" id="KW-1185">Reference proteome</keyword>
<feature type="region of interest" description="Disordered" evidence="1">
    <location>
        <begin position="366"/>
        <end position="441"/>
    </location>
</feature>
<gene>
    <name evidence="2" type="ORF">KTU01_25280</name>
</gene>
<comment type="caution">
    <text evidence="2">The sequence shown here is derived from an EMBL/GenBank/DDBJ whole genome shotgun (WGS) entry which is preliminary data.</text>
</comment>
<dbReference type="Gene3D" id="1.10.340.50">
    <property type="match status" value="1"/>
</dbReference>
<accession>A0A512IFC6</accession>
<protein>
    <submittedName>
        <fullName evidence="2">Uncharacterized protein</fullName>
    </submittedName>
</protein>
<evidence type="ECO:0000313" key="3">
    <source>
        <dbReference type="Proteomes" id="UP000321103"/>
    </source>
</evidence>